<dbReference type="STRING" id="1844972.A7K91_08530"/>
<comment type="caution">
    <text evidence="1">The sequence shown here is derived from an EMBL/GenBank/DDBJ whole genome shotgun (WGS) entry which is preliminary data.</text>
</comment>
<accession>A0A1A5YQ89</accession>
<proteinExistence type="predicted"/>
<sequence length="373" mass="41163">MIGRHAVGGRIDPPYFPTKTEPHFVGRAIEIPAKANGNRVITDAFTMSGELEFYAISIRSCSQDATDYWNLSVGGRTIAKTIFCKSYEEGLYFQVAHPVKPDHEILFEYHTSNGTGKTVELLFHFLTDPGLDLILTGETNLGVYPDPPPELPETEQPPGLPPGGALQLPVAWEPFSSVAEAVIWTSALGIRANFAGKISAANYVTEALALLLNTCGGFAEMIQKHKLTISIQNAKGANGYFNPGTGEVVISNRYDFSNAEVITQAEYDAGQKSSPHKLRTIIHELGHWLHYHNVGAKTFYQYSSLDPDNYGAKTILSNAEASYIANNLSNYATKWFPIELMPEAFTAKITGIPIDAKIWEWYQQYGGFECEGW</sequence>
<name>A0A1A5YQ89_9BACL</name>
<keyword evidence="2" id="KW-1185">Reference proteome</keyword>
<organism evidence="1 2">
    <name type="scientific">Paenibacillus oryzae</name>
    <dbReference type="NCBI Taxonomy" id="1844972"/>
    <lineage>
        <taxon>Bacteria</taxon>
        <taxon>Bacillati</taxon>
        <taxon>Bacillota</taxon>
        <taxon>Bacilli</taxon>
        <taxon>Bacillales</taxon>
        <taxon>Paenibacillaceae</taxon>
        <taxon>Paenibacillus</taxon>
    </lineage>
</organism>
<dbReference type="EMBL" id="LYPA01000031">
    <property type="protein sequence ID" value="OBR67771.1"/>
    <property type="molecule type" value="Genomic_DNA"/>
</dbReference>
<dbReference type="AlphaFoldDB" id="A0A1A5YQ89"/>
<dbReference type="RefSeq" id="WP_068680124.1">
    <property type="nucleotide sequence ID" value="NZ_LYPA01000031.1"/>
</dbReference>
<reference evidence="1 2" key="1">
    <citation type="submission" date="2016-05" db="EMBL/GenBank/DDBJ databases">
        <title>Paenibacillus oryzae. sp. nov., isolated from the rice root.</title>
        <authorList>
            <person name="Zhang J."/>
            <person name="Zhang X."/>
        </authorList>
    </citation>
    <scope>NUCLEOTIDE SEQUENCE [LARGE SCALE GENOMIC DNA]</scope>
    <source>
        <strain evidence="1 2">1DrF-4</strain>
    </source>
</reference>
<dbReference type="Proteomes" id="UP000092024">
    <property type="component" value="Unassembled WGS sequence"/>
</dbReference>
<protein>
    <submittedName>
        <fullName evidence="1">Uncharacterized protein</fullName>
    </submittedName>
</protein>
<gene>
    <name evidence="1" type="ORF">A7K91_08530</name>
</gene>
<evidence type="ECO:0000313" key="1">
    <source>
        <dbReference type="EMBL" id="OBR67771.1"/>
    </source>
</evidence>
<evidence type="ECO:0000313" key="2">
    <source>
        <dbReference type="Proteomes" id="UP000092024"/>
    </source>
</evidence>